<name>F2RHP0_STRVP</name>
<dbReference type="STRING" id="953739.SVEN_6698"/>
<keyword evidence="2" id="KW-1185">Reference proteome</keyword>
<dbReference type="AlphaFoldDB" id="F2RHP0"/>
<dbReference type="KEGG" id="sve:SVEN_6698"/>
<accession>F2RHP0</accession>
<dbReference type="HOGENOM" id="CLU_184565_0_0_11"/>
<dbReference type="GeneID" id="51867220"/>
<organism evidence="1 2">
    <name type="scientific">Streptomyces venezuelae (strain ATCC 10712 / CBS 650.69 / DSM 40230 / JCM 4526 / NBRC 13096 / PD 04745)</name>
    <dbReference type="NCBI Taxonomy" id="953739"/>
    <lineage>
        <taxon>Bacteria</taxon>
        <taxon>Bacillati</taxon>
        <taxon>Actinomycetota</taxon>
        <taxon>Actinomycetes</taxon>
        <taxon>Kitasatosporales</taxon>
        <taxon>Streptomycetaceae</taxon>
        <taxon>Streptomyces</taxon>
    </lineage>
</organism>
<sequence>MSSGDAEYRIARFRDRLMGGEVAELGVRIEVRGSVVLLTGTIPTADHREEILRIAEAELAGLSLHTDLMVACADPPDRSEELR</sequence>
<reference evidence="1 2" key="1">
    <citation type="journal article" date="2011" name="BMC Genomics">
        <title>Genome-wide analysis of the role of GlnR in Streptomyces venezuelae provides new insights into global nitrogen regulation in actinomycetes.</title>
        <authorList>
            <person name="Pullan S.T."/>
            <person name="Bibb M.J."/>
            <person name="Merrick M."/>
        </authorList>
    </citation>
    <scope>NUCLEOTIDE SEQUENCE [LARGE SCALE GENOMIC DNA]</scope>
    <source>
        <strain evidence="2">ATCC 10712 / CBS 650.69 / DSM 40230 / JCM 4526 / NBRC 13096 / PD 04745</strain>
    </source>
</reference>
<evidence type="ECO:0008006" key="3">
    <source>
        <dbReference type="Google" id="ProtNLM"/>
    </source>
</evidence>
<protein>
    <recommendedName>
        <fullName evidence="3">BON domain-containing protein</fullName>
    </recommendedName>
</protein>
<proteinExistence type="predicted"/>
<dbReference type="eggNOG" id="ENOG5033D4C">
    <property type="taxonomic scope" value="Bacteria"/>
</dbReference>
<gene>
    <name evidence="1" type="ordered locus">SVEN_6698</name>
</gene>
<dbReference type="PATRIC" id="fig|953739.5.peg.1916"/>
<evidence type="ECO:0000313" key="1">
    <source>
        <dbReference type="EMBL" id="CCA59984.1"/>
    </source>
</evidence>
<dbReference type="EMBL" id="FR845719">
    <property type="protein sequence ID" value="CCA59984.1"/>
    <property type="molecule type" value="Genomic_DNA"/>
</dbReference>
<dbReference type="Proteomes" id="UP000006854">
    <property type="component" value="Chromosome"/>
</dbReference>
<dbReference type="RefSeq" id="WP_015037879.1">
    <property type="nucleotide sequence ID" value="NC_018750.1"/>
</dbReference>
<dbReference type="OrthoDB" id="4322570at2"/>
<evidence type="ECO:0000313" key="2">
    <source>
        <dbReference type="Proteomes" id="UP000006854"/>
    </source>
</evidence>